<dbReference type="InterPro" id="IPR030678">
    <property type="entry name" value="Peptide/Ni-bd"/>
</dbReference>
<gene>
    <name evidence="5" type="ORF">D8S82_09885</name>
</gene>
<dbReference type="GO" id="GO:0015833">
    <property type="term" value="P:peptide transport"/>
    <property type="evidence" value="ECO:0007669"/>
    <property type="project" value="TreeGrafter"/>
</dbReference>
<evidence type="ECO:0000313" key="5">
    <source>
        <dbReference type="EMBL" id="TQR86776.1"/>
    </source>
</evidence>
<evidence type="ECO:0000313" key="6">
    <source>
        <dbReference type="Proteomes" id="UP000315759"/>
    </source>
</evidence>
<dbReference type="GO" id="GO:0042597">
    <property type="term" value="C:periplasmic space"/>
    <property type="evidence" value="ECO:0007669"/>
    <property type="project" value="UniProtKB-ARBA"/>
</dbReference>
<keyword evidence="3" id="KW-0732">Signal</keyword>
<dbReference type="Gene3D" id="3.40.190.10">
    <property type="entry name" value="Periplasmic binding protein-like II"/>
    <property type="match status" value="1"/>
</dbReference>
<dbReference type="PANTHER" id="PTHR30290">
    <property type="entry name" value="PERIPLASMIC BINDING COMPONENT OF ABC TRANSPORTER"/>
    <property type="match status" value="1"/>
</dbReference>
<dbReference type="InterPro" id="IPR000914">
    <property type="entry name" value="SBP_5_dom"/>
</dbReference>
<dbReference type="CDD" id="cd00995">
    <property type="entry name" value="PBP2_NikA_DppA_OppA_like"/>
    <property type="match status" value="1"/>
</dbReference>
<dbReference type="SUPFAM" id="SSF53850">
    <property type="entry name" value="Periplasmic binding protein-like II"/>
    <property type="match status" value="1"/>
</dbReference>
<comment type="similarity">
    <text evidence="1">Belongs to the bacterial solute-binding protein 5 family.</text>
</comment>
<sequence length="545" mass="57347">MRRSTAVSDRVPVRMGIRGVKGILAACAATTLVVAGCSSGTPTGGGGDGGGAAPTDGTLTVGLLGDIGQPPDPDIYYANNGTAIMINAYEGLVQYANNTDTVKIAPRLAEKWDVNPTNDVYTFHLRKGVTFHDGTPFTSAAVDVAFKRRIAVKGGAAYMVEAVKSVTTPDDYTAVITLNKPNTAFLSYLASPFGPKMESPEGLKANAGSDDAQTYLSSHDLGTGPYQLTTAQTGVKYEMTQYDGYWGQKSPFKKIELPVYTDESALELAFDNGTVDTIVAALPSSSLDKYASKEGVSNYFLPTLQGALVTVNSSHEFFKNPDARVAFLKSIDQATLVNQVLGKRSEVATTMYAKGMIPNGADKQAISYDAGALKAYVAALPPNAPKTLVIGYANGNVNAQSMANLVVANLQTAGITASAQGYDTSTVFGWINDPPSGPDAFIDGNNGPDGGDPYMWGHVFWDASGGINYFGCQSTEVNDLLNQALGTGDTATYVKAGDLYGQTGCFLNLSYNKDWVVAQKWLTGVAESQNVGANELNFSLLGIGG</sequence>
<dbReference type="GO" id="GO:1904680">
    <property type="term" value="F:peptide transmembrane transporter activity"/>
    <property type="evidence" value="ECO:0007669"/>
    <property type="project" value="TreeGrafter"/>
</dbReference>
<dbReference type="PANTHER" id="PTHR30290:SF9">
    <property type="entry name" value="OLIGOPEPTIDE-BINDING PROTEIN APPA"/>
    <property type="match status" value="1"/>
</dbReference>
<name>A0A544W3I7_9MYCO</name>
<dbReference type="GO" id="GO:0043190">
    <property type="term" value="C:ATP-binding cassette (ABC) transporter complex"/>
    <property type="evidence" value="ECO:0007669"/>
    <property type="project" value="InterPro"/>
</dbReference>
<evidence type="ECO:0000256" key="3">
    <source>
        <dbReference type="ARBA" id="ARBA00022729"/>
    </source>
</evidence>
<evidence type="ECO:0000256" key="2">
    <source>
        <dbReference type="ARBA" id="ARBA00022448"/>
    </source>
</evidence>
<protein>
    <submittedName>
        <fullName evidence="5">ABC transporter substrate-binding protein</fullName>
    </submittedName>
</protein>
<evidence type="ECO:0000256" key="1">
    <source>
        <dbReference type="ARBA" id="ARBA00005695"/>
    </source>
</evidence>
<reference evidence="5 6" key="1">
    <citation type="submission" date="2018-10" db="EMBL/GenBank/DDBJ databases">
        <title>Draft genome of Mycobacterium hodleri strain B.</title>
        <authorList>
            <person name="Amande T.J."/>
            <person name="Mcgenity T.J."/>
        </authorList>
    </citation>
    <scope>NUCLEOTIDE SEQUENCE [LARGE SCALE GENOMIC DNA]</scope>
    <source>
        <strain evidence="5 6">B</strain>
    </source>
</reference>
<keyword evidence="6" id="KW-1185">Reference proteome</keyword>
<dbReference type="Gene3D" id="3.10.105.10">
    <property type="entry name" value="Dipeptide-binding Protein, Domain 3"/>
    <property type="match status" value="1"/>
</dbReference>
<dbReference type="PIRSF" id="PIRSF002741">
    <property type="entry name" value="MppA"/>
    <property type="match status" value="1"/>
</dbReference>
<evidence type="ECO:0000259" key="4">
    <source>
        <dbReference type="Pfam" id="PF00496"/>
    </source>
</evidence>
<dbReference type="Pfam" id="PF00496">
    <property type="entry name" value="SBP_bac_5"/>
    <property type="match status" value="1"/>
</dbReference>
<feature type="domain" description="Solute-binding protein family 5" evidence="4">
    <location>
        <begin position="103"/>
        <end position="430"/>
    </location>
</feature>
<keyword evidence="2" id="KW-0813">Transport</keyword>
<dbReference type="InterPro" id="IPR039424">
    <property type="entry name" value="SBP_5"/>
</dbReference>
<dbReference type="EMBL" id="VIFX01000010">
    <property type="protein sequence ID" value="TQR86776.1"/>
    <property type="molecule type" value="Genomic_DNA"/>
</dbReference>
<dbReference type="AlphaFoldDB" id="A0A544W3I7"/>
<organism evidence="5 6">
    <name type="scientific">Mycolicibacterium hodleri</name>
    <dbReference type="NCBI Taxonomy" id="49897"/>
    <lineage>
        <taxon>Bacteria</taxon>
        <taxon>Bacillati</taxon>
        <taxon>Actinomycetota</taxon>
        <taxon>Actinomycetes</taxon>
        <taxon>Mycobacteriales</taxon>
        <taxon>Mycobacteriaceae</taxon>
        <taxon>Mycolicibacterium</taxon>
    </lineage>
</organism>
<comment type="caution">
    <text evidence="5">The sequence shown here is derived from an EMBL/GenBank/DDBJ whole genome shotgun (WGS) entry which is preliminary data.</text>
</comment>
<proteinExistence type="inferred from homology"/>
<accession>A0A544W3I7</accession>
<dbReference type="Proteomes" id="UP000315759">
    <property type="component" value="Unassembled WGS sequence"/>
</dbReference>